<dbReference type="KEGG" id="grl:LPB144_06255"/>
<evidence type="ECO:0000313" key="4">
    <source>
        <dbReference type="Proteomes" id="UP000182510"/>
    </source>
</evidence>
<proteinExistence type="predicted"/>
<keyword evidence="3" id="KW-0378">Hydrolase</keyword>
<protein>
    <submittedName>
        <fullName evidence="3">Alpha/beta hydrolase</fullName>
    </submittedName>
</protein>
<dbReference type="Pfam" id="PF12146">
    <property type="entry name" value="Hydrolase_4"/>
    <property type="match status" value="1"/>
</dbReference>
<dbReference type="Gene3D" id="3.40.50.1820">
    <property type="entry name" value="alpha/beta hydrolase"/>
    <property type="match status" value="1"/>
</dbReference>
<evidence type="ECO:0000256" key="1">
    <source>
        <dbReference type="SAM" id="SignalP"/>
    </source>
</evidence>
<dbReference type="AlphaFoldDB" id="A0A1L3J4L2"/>
<organism evidence="3 4">
    <name type="scientific">Christiangramia salexigens</name>
    <dbReference type="NCBI Taxonomy" id="1913577"/>
    <lineage>
        <taxon>Bacteria</taxon>
        <taxon>Pseudomonadati</taxon>
        <taxon>Bacteroidota</taxon>
        <taxon>Flavobacteriia</taxon>
        <taxon>Flavobacteriales</taxon>
        <taxon>Flavobacteriaceae</taxon>
        <taxon>Christiangramia</taxon>
    </lineage>
</organism>
<dbReference type="PANTHER" id="PTHR43265">
    <property type="entry name" value="ESTERASE ESTD"/>
    <property type="match status" value="1"/>
</dbReference>
<gene>
    <name evidence="3" type="ORF">LPB144_06255</name>
</gene>
<feature type="domain" description="Serine aminopeptidase S33" evidence="2">
    <location>
        <begin position="76"/>
        <end position="273"/>
    </location>
</feature>
<dbReference type="Proteomes" id="UP000182510">
    <property type="component" value="Chromosome"/>
</dbReference>
<dbReference type="InterPro" id="IPR022742">
    <property type="entry name" value="Hydrolase_4"/>
</dbReference>
<dbReference type="SUPFAM" id="SSF53474">
    <property type="entry name" value="alpha/beta-Hydrolases"/>
    <property type="match status" value="1"/>
</dbReference>
<feature type="signal peptide" evidence="1">
    <location>
        <begin position="1"/>
        <end position="20"/>
    </location>
</feature>
<evidence type="ECO:0000259" key="2">
    <source>
        <dbReference type="Pfam" id="PF12146"/>
    </source>
</evidence>
<feature type="chain" id="PRO_5013267434" evidence="1">
    <location>
        <begin position="21"/>
        <end position="313"/>
    </location>
</feature>
<dbReference type="PANTHER" id="PTHR43265:SF1">
    <property type="entry name" value="ESTERASE ESTD"/>
    <property type="match status" value="1"/>
</dbReference>
<dbReference type="STRING" id="1913577.LPB144_06255"/>
<dbReference type="RefSeq" id="WP_072552692.1">
    <property type="nucleotide sequence ID" value="NZ_CP018153.1"/>
</dbReference>
<dbReference type="GO" id="GO:0052689">
    <property type="term" value="F:carboxylic ester hydrolase activity"/>
    <property type="evidence" value="ECO:0007669"/>
    <property type="project" value="TreeGrafter"/>
</dbReference>
<reference evidence="3 4" key="1">
    <citation type="submission" date="2016-11" db="EMBL/GenBank/DDBJ databases">
        <title>Gramella sp. LPB0144 isolated from marine environment.</title>
        <authorList>
            <person name="Kim E."/>
            <person name="Yi H."/>
        </authorList>
    </citation>
    <scope>NUCLEOTIDE SEQUENCE [LARGE SCALE GENOMIC DNA]</scope>
    <source>
        <strain evidence="3 4">LPB0144</strain>
    </source>
</reference>
<sequence length="313" mass="35377">MKKFILSFLICCISLGTAKAQEETYQEEELEINKFTTGTLTIPTNAEAKSIVIFIQGSGPTDRHGNQPMMKNDGIKKMARELADNGIASYRFDKRIFKMNELKLKEKDLRFDDFVNDVKAILKYFNTTDEFDNIIIAGHSQGSLLGMLAADATTNAFISLAGVSKPIDSIIVEQVTKQVPELGKNARTAFDEMREKGKTSNYSPMLESIFKPNIQPYMLSWMKYDPSEEIQKLEIPVLILNGTSDIQVEPDEAEKLDSAAKNSQLVLLENMNHIFRKVDSEDRLVNTKSYNEPNLPLHPELIPTITDFIKELE</sequence>
<accession>A0A1L3J4L2</accession>
<evidence type="ECO:0000313" key="3">
    <source>
        <dbReference type="EMBL" id="APG60044.1"/>
    </source>
</evidence>
<name>A0A1L3J4L2_9FLAO</name>
<dbReference type="InterPro" id="IPR029058">
    <property type="entry name" value="AB_hydrolase_fold"/>
</dbReference>
<keyword evidence="1" id="KW-0732">Signal</keyword>
<dbReference type="EMBL" id="CP018153">
    <property type="protein sequence ID" value="APG60044.1"/>
    <property type="molecule type" value="Genomic_DNA"/>
</dbReference>
<dbReference type="InterPro" id="IPR053145">
    <property type="entry name" value="AB_hydrolase_Est10"/>
</dbReference>
<dbReference type="OrthoDB" id="9809549at2"/>
<keyword evidence="4" id="KW-1185">Reference proteome</keyword>